<reference evidence="1" key="1">
    <citation type="journal article" date="2023" name="Mol. Biol. Evol.">
        <title>Third-Generation Sequencing Reveals the Adaptive Role of the Epigenome in Three Deep-Sea Polychaetes.</title>
        <authorList>
            <person name="Perez M."/>
            <person name="Aroh O."/>
            <person name="Sun Y."/>
            <person name="Lan Y."/>
            <person name="Juniper S.K."/>
            <person name="Young C.R."/>
            <person name="Angers B."/>
            <person name="Qian P.Y."/>
        </authorList>
    </citation>
    <scope>NUCLEOTIDE SEQUENCE</scope>
    <source>
        <strain evidence="1">P08H-3</strain>
    </source>
</reference>
<sequence>AIVNRATPVQLITDSTVNAVIGDHAAIGDPDVVKRTIRRQRSKHRPKHPTRATKVVIPDEWKSTGGYNQQNFLMCDNGPDSRSLMLVFYADTALHLLARSRTWMMDGTFDIAPNIFFQLYGAHLFLVVLIRLHVRVVCLPVLYSPSSWNVNEVTIKGESRTKSLCEAWNHSFASLVGHALPTVWDLIETNRKDSVMDESAMFLDQRGELYKTC</sequence>
<dbReference type="Proteomes" id="UP001208570">
    <property type="component" value="Unassembled WGS sequence"/>
</dbReference>
<comment type="caution">
    <text evidence="1">The sequence shown here is derived from an EMBL/GenBank/DDBJ whole genome shotgun (WGS) entry which is preliminary data.</text>
</comment>
<gene>
    <name evidence="1" type="ORF">LSH36_155g06002</name>
</gene>
<dbReference type="EMBL" id="JAODUP010000155">
    <property type="protein sequence ID" value="KAK2159295.1"/>
    <property type="molecule type" value="Genomic_DNA"/>
</dbReference>
<feature type="non-terminal residue" evidence="1">
    <location>
        <position position="1"/>
    </location>
</feature>
<protein>
    <submittedName>
        <fullName evidence="1">Uncharacterized protein</fullName>
    </submittedName>
</protein>
<name>A0AAD9N753_9ANNE</name>
<evidence type="ECO:0000313" key="2">
    <source>
        <dbReference type="Proteomes" id="UP001208570"/>
    </source>
</evidence>
<accession>A0AAD9N753</accession>
<keyword evidence="2" id="KW-1185">Reference proteome</keyword>
<proteinExistence type="predicted"/>
<dbReference type="AlphaFoldDB" id="A0AAD9N753"/>
<evidence type="ECO:0000313" key="1">
    <source>
        <dbReference type="EMBL" id="KAK2159295.1"/>
    </source>
</evidence>
<organism evidence="1 2">
    <name type="scientific">Paralvinella palmiformis</name>
    <dbReference type="NCBI Taxonomy" id="53620"/>
    <lineage>
        <taxon>Eukaryota</taxon>
        <taxon>Metazoa</taxon>
        <taxon>Spiralia</taxon>
        <taxon>Lophotrochozoa</taxon>
        <taxon>Annelida</taxon>
        <taxon>Polychaeta</taxon>
        <taxon>Sedentaria</taxon>
        <taxon>Canalipalpata</taxon>
        <taxon>Terebellida</taxon>
        <taxon>Terebelliformia</taxon>
        <taxon>Alvinellidae</taxon>
        <taxon>Paralvinella</taxon>
    </lineage>
</organism>